<dbReference type="PROSITE" id="PS50109">
    <property type="entry name" value="HIS_KIN"/>
    <property type="match status" value="1"/>
</dbReference>
<dbReference type="Proteomes" id="UP001152321">
    <property type="component" value="Unassembled WGS sequence"/>
</dbReference>
<dbReference type="Pfam" id="PF01590">
    <property type="entry name" value="GAF"/>
    <property type="match status" value="1"/>
</dbReference>
<proteinExistence type="predicted"/>
<keyword evidence="7" id="KW-1185">Reference proteome</keyword>
<feature type="coiled-coil region" evidence="4">
    <location>
        <begin position="162"/>
        <end position="193"/>
    </location>
</feature>
<dbReference type="EC" id="2.7.13.3" evidence="2"/>
<comment type="caution">
    <text evidence="6">The sequence shown here is derived from an EMBL/GenBank/DDBJ whole genome shotgun (WGS) entry which is preliminary data.</text>
</comment>
<evidence type="ECO:0000256" key="3">
    <source>
        <dbReference type="ARBA" id="ARBA00022553"/>
    </source>
</evidence>
<dbReference type="SUPFAM" id="SSF47384">
    <property type="entry name" value="Homodimeric domain of signal transducing histidine kinase"/>
    <property type="match status" value="1"/>
</dbReference>
<dbReference type="PANTHER" id="PTHR43065:SF42">
    <property type="entry name" value="TWO-COMPONENT SENSOR PPRA"/>
    <property type="match status" value="1"/>
</dbReference>
<dbReference type="InterPro" id="IPR036890">
    <property type="entry name" value="HATPase_C_sf"/>
</dbReference>
<sequence length="449" mass="51206">MDRESYHIVKALRNLSKVDQLLYGEDYIRELVQHIAQELNVKYVMVGHAIEPERTKIQTDFMWAEDHFTDNVIYELNGTPCVNVICGTRASCYVKDVAKIFPKDQMLTDLKIESYIGAPFLHTDGSLIGLLVIMDDREIENTETMTAVTEFFAARIGTEYRRIAFEDSLQRINEKLEQQVQERTNELRMAFKNLQRTQQQMISQEKLATIGRITFGIAHELKNPLNVIINSAEILEELEENELNPNHLRELSHMIHEHGERANSIITSMLKQARQDTESEPEIIDLSELINHSLDMCIRSLSDLNFKSKLTLQKNILPHIKVRVINPSSIERAFINIFDNSLYALRKKLNHSPKDSFKPELSVNLTTSDQSIDAVIRDNGTGISEKHLLNLFREFYTTKPPGEGTGLGLSIAKSTLTKNFGDISISSREGIFTEVNITLPLVPGLEEQP</sequence>
<dbReference type="InterPro" id="IPR003661">
    <property type="entry name" value="HisK_dim/P_dom"/>
</dbReference>
<evidence type="ECO:0000313" key="7">
    <source>
        <dbReference type="Proteomes" id="UP001152321"/>
    </source>
</evidence>
<keyword evidence="3" id="KW-0597">Phosphoprotein</keyword>
<dbReference type="InterPro" id="IPR004358">
    <property type="entry name" value="Sig_transdc_His_kin-like_C"/>
</dbReference>
<evidence type="ECO:0000256" key="2">
    <source>
        <dbReference type="ARBA" id="ARBA00012438"/>
    </source>
</evidence>
<dbReference type="Pfam" id="PF00512">
    <property type="entry name" value="HisKA"/>
    <property type="match status" value="1"/>
</dbReference>
<gene>
    <name evidence="6" type="ORF">NWE73_09185</name>
</gene>
<dbReference type="PANTHER" id="PTHR43065">
    <property type="entry name" value="SENSOR HISTIDINE KINASE"/>
    <property type="match status" value="1"/>
</dbReference>
<dbReference type="PRINTS" id="PR00344">
    <property type="entry name" value="BCTRLSENSOR"/>
</dbReference>
<name>A0ABT6DI59_9BACT</name>
<evidence type="ECO:0000256" key="1">
    <source>
        <dbReference type="ARBA" id="ARBA00000085"/>
    </source>
</evidence>
<dbReference type="SMART" id="SM00388">
    <property type="entry name" value="HisKA"/>
    <property type="match status" value="1"/>
</dbReference>
<dbReference type="Pfam" id="PF02518">
    <property type="entry name" value="HATPase_c"/>
    <property type="match status" value="1"/>
</dbReference>
<dbReference type="Gene3D" id="3.30.565.10">
    <property type="entry name" value="Histidine kinase-like ATPase, C-terminal domain"/>
    <property type="match status" value="1"/>
</dbReference>
<reference evidence="6" key="1">
    <citation type="submission" date="2022-08" db="EMBL/GenBank/DDBJ databases">
        <title>Novel Bdellovibrio Species Isolated from Svalbard: Designation Bdellovibrio svalbardensis.</title>
        <authorList>
            <person name="Mitchell R.J."/>
            <person name="Choi S.Y."/>
        </authorList>
    </citation>
    <scope>NUCLEOTIDE SEQUENCE</scope>
    <source>
        <strain evidence="6">PAP01</strain>
    </source>
</reference>
<dbReference type="InterPro" id="IPR003594">
    <property type="entry name" value="HATPase_dom"/>
</dbReference>
<protein>
    <recommendedName>
        <fullName evidence="2">histidine kinase</fullName>
        <ecNumber evidence="2">2.7.13.3</ecNumber>
    </recommendedName>
</protein>
<feature type="domain" description="Histidine kinase" evidence="5">
    <location>
        <begin position="216"/>
        <end position="443"/>
    </location>
</feature>
<evidence type="ECO:0000313" key="6">
    <source>
        <dbReference type="EMBL" id="MDG0816536.1"/>
    </source>
</evidence>
<dbReference type="SUPFAM" id="SSF55781">
    <property type="entry name" value="GAF domain-like"/>
    <property type="match status" value="1"/>
</dbReference>
<keyword evidence="6" id="KW-0808">Transferase</keyword>
<dbReference type="SMART" id="SM00387">
    <property type="entry name" value="HATPase_c"/>
    <property type="match status" value="1"/>
</dbReference>
<keyword evidence="6" id="KW-0418">Kinase</keyword>
<evidence type="ECO:0000259" key="5">
    <source>
        <dbReference type="PROSITE" id="PS50109"/>
    </source>
</evidence>
<dbReference type="InterPro" id="IPR005467">
    <property type="entry name" value="His_kinase_dom"/>
</dbReference>
<dbReference type="InterPro" id="IPR003018">
    <property type="entry name" value="GAF"/>
</dbReference>
<dbReference type="EMBL" id="JANRMI010000002">
    <property type="protein sequence ID" value="MDG0816536.1"/>
    <property type="molecule type" value="Genomic_DNA"/>
</dbReference>
<evidence type="ECO:0000256" key="4">
    <source>
        <dbReference type="SAM" id="Coils"/>
    </source>
</evidence>
<dbReference type="SUPFAM" id="SSF55874">
    <property type="entry name" value="ATPase domain of HSP90 chaperone/DNA topoisomerase II/histidine kinase"/>
    <property type="match status" value="1"/>
</dbReference>
<comment type="catalytic activity">
    <reaction evidence="1">
        <text>ATP + protein L-histidine = ADP + protein N-phospho-L-histidine.</text>
        <dbReference type="EC" id="2.7.13.3"/>
    </reaction>
</comment>
<dbReference type="InterPro" id="IPR036097">
    <property type="entry name" value="HisK_dim/P_sf"/>
</dbReference>
<dbReference type="CDD" id="cd00082">
    <property type="entry name" value="HisKA"/>
    <property type="match status" value="1"/>
</dbReference>
<dbReference type="RefSeq" id="WP_277578014.1">
    <property type="nucleotide sequence ID" value="NZ_JANRMI010000002.1"/>
</dbReference>
<dbReference type="GO" id="GO:0016301">
    <property type="term" value="F:kinase activity"/>
    <property type="evidence" value="ECO:0007669"/>
    <property type="project" value="UniProtKB-KW"/>
</dbReference>
<organism evidence="6 7">
    <name type="scientific">Bdellovibrio svalbardensis</name>
    <dbReference type="NCBI Taxonomy" id="2972972"/>
    <lineage>
        <taxon>Bacteria</taxon>
        <taxon>Pseudomonadati</taxon>
        <taxon>Bdellovibrionota</taxon>
        <taxon>Bdellovibrionia</taxon>
        <taxon>Bdellovibrionales</taxon>
        <taxon>Pseudobdellovibrionaceae</taxon>
        <taxon>Bdellovibrio</taxon>
    </lineage>
</organism>
<dbReference type="Gene3D" id="1.10.287.130">
    <property type="match status" value="1"/>
</dbReference>
<accession>A0ABT6DI59</accession>
<keyword evidence="4" id="KW-0175">Coiled coil</keyword>